<comment type="similarity">
    <text evidence="5">Belongs to the CIMIP2 family.</text>
</comment>
<evidence type="ECO:0000256" key="4">
    <source>
        <dbReference type="ARBA" id="ARBA00023273"/>
    </source>
</evidence>
<feature type="region of interest" description="Disordered" evidence="6">
    <location>
        <begin position="195"/>
        <end position="220"/>
    </location>
</feature>
<dbReference type="PANTHER" id="PTHR22146:SF8">
    <property type="entry name" value="PROTEIN FAM166B"/>
    <property type="match status" value="1"/>
</dbReference>
<keyword evidence="4" id="KW-0966">Cell projection</keyword>
<comment type="subcellular location">
    <subcellularLocation>
        <location evidence="1">Cytoplasm</location>
        <location evidence="1">Cytoskeleton</location>
        <location evidence="1">Cilium axoneme</location>
    </subcellularLocation>
</comment>
<evidence type="ECO:0000313" key="8">
    <source>
        <dbReference type="EMBL" id="KAG8197660.1"/>
    </source>
</evidence>
<feature type="domain" description="Ciliary microtubule inner protein 2A-C-like" evidence="7">
    <location>
        <begin position="6"/>
        <end position="55"/>
    </location>
</feature>
<evidence type="ECO:0000256" key="3">
    <source>
        <dbReference type="ARBA" id="ARBA00023212"/>
    </source>
</evidence>
<dbReference type="AlphaFoldDB" id="A0AAV6VNJ5"/>
<dbReference type="GO" id="GO:0005930">
    <property type="term" value="C:axoneme"/>
    <property type="evidence" value="ECO:0007669"/>
    <property type="project" value="UniProtKB-SubCell"/>
</dbReference>
<gene>
    <name evidence="8" type="ORF">JTE90_001589</name>
</gene>
<evidence type="ECO:0000256" key="1">
    <source>
        <dbReference type="ARBA" id="ARBA00004430"/>
    </source>
</evidence>
<sequence>MRDYQYYIPGYTGFCPMLPYHIGESYGKATRQILRERPQDLLKDRLSKVRSRKFQRSSGDHASGYPNSYKENDRCRCGCGCVRCRCVNDSGDQCVGRHYKDSNAGRRWEKNESMKKTREPPDSCQPAYILVEAYAKSDCSSHKEHRPRKPSPPPPEKPKQVPVVLAQHCHHPLFIAAPCQPVIADPYCPRREESCCSSQPSNYRQQSSKQSRKGSCCDSSVRSHRQKVSDRKCCGESDNRTWTQGQTRKAHPFRECGVIPKYTGHITGIHFAIGESYGPSANRLLRKHHDKMKEKNIYYR</sequence>
<dbReference type="InterPro" id="IPR018902">
    <property type="entry name" value="CMI2A-C-like_dom"/>
</dbReference>
<protein>
    <recommendedName>
        <fullName evidence="7">Ciliary microtubule inner protein 2A-C-like domain-containing protein</fullName>
    </recommendedName>
</protein>
<keyword evidence="9" id="KW-1185">Reference proteome</keyword>
<dbReference type="EMBL" id="JAFNEN010000052">
    <property type="protein sequence ID" value="KAG8197660.1"/>
    <property type="molecule type" value="Genomic_DNA"/>
</dbReference>
<dbReference type="Pfam" id="PF10629">
    <property type="entry name" value="CMI2B-like"/>
    <property type="match status" value="1"/>
</dbReference>
<reference evidence="8 9" key="1">
    <citation type="journal article" date="2022" name="Nat. Ecol. Evol.">
        <title>A masculinizing supergene underlies an exaggerated male reproductive morph in a spider.</title>
        <authorList>
            <person name="Hendrickx F."/>
            <person name="De Corte Z."/>
            <person name="Sonet G."/>
            <person name="Van Belleghem S.M."/>
            <person name="Kostlbacher S."/>
            <person name="Vangestel C."/>
        </authorList>
    </citation>
    <scope>NUCLEOTIDE SEQUENCE [LARGE SCALE GENOMIC DNA]</scope>
    <source>
        <strain evidence="8">W744_W776</strain>
    </source>
</reference>
<organism evidence="8 9">
    <name type="scientific">Oedothorax gibbosus</name>
    <dbReference type="NCBI Taxonomy" id="931172"/>
    <lineage>
        <taxon>Eukaryota</taxon>
        <taxon>Metazoa</taxon>
        <taxon>Ecdysozoa</taxon>
        <taxon>Arthropoda</taxon>
        <taxon>Chelicerata</taxon>
        <taxon>Arachnida</taxon>
        <taxon>Araneae</taxon>
        <taxon>Araneomorphae</taxon>
        <taxon>Entelegynae</taxon>
        <taxon>Araneoidea</taxon>
        <taxon>Linyphiidae</taxon>
        <taxon>Erigoninae</taxon>
        <taxon>Oedothorax</taxon>
    </lineage>
</organism>
<evidence type="ECO:0000256" key="6">
    <source>
        <dbReference type="SAM" id="MobiDB-lite"/>
    </source>
</evidence>
<evidence type="ECO:0000256" key="2">
    <source>
        <dbReference type="ARBA" id="ARBA00022490"/>
    </source>
</evidence>
<keyword evidence="3" id="KW-0206">Cytoskeleton</keyword>
<name>A0AAV6VNJ5_9ARAC</name>
<feature type="region of interest" description="Disordered" evidence="6">
    <location>
        <begin position="139"/>
        <end position="161"/>
    </location>
</feature>
<evidence type="ECO:0000259" key="7">
    <source>
        <dbReference type="Pfam" id="PF10629"/>
    </source>
</evidence>
<dbReference type="GO" id="GO:0015630">
    <property type="term" value="C:microtubule cytoskeleton"/>
    <property type="evidence" value="ECO:0007669"/>
    <property type="project" value="UniProtKB-ARBA"/>
</dbReference>
<evidence type="ECO:0000313" key="9">
    <source>
        <dbReference type="Proteomes" id="UP000827092"/>
    </source>
</evidence>
<dbReference type="PANTHER" id="PTHR22146">
    <property type="entry name" value="CAT EYE SYNDROME CRITICAL REGION PROTEIN 6"/>
    <property type="match status" value="1"/>
</dbReference>
<comment type="caution">
    <text evidence="8">The sequence shown here is derived from an EMBL/GenBank/DDBJ whole genome shotgun (WGS) entry which is preliminary data.</text>
</comment>
<accession>A0AAV6VNJ5</accession>
<evidence type="ECO:0000256" key="5">
    <source>
        <dbReference type="ARBA" id="ARBA00035661"/>
    </source>
</evidence>
<keyword evidence="2" id="KW-0963">Cytoplasm</keyword>
<proteinExistence type="inferred from homology"/>
<dbReference type="Proteomes" id="UP000827092">
    <property type="component" value="Unassembled WGS sequence"/>
</dbReference>